<gene>
    <name evidence="2" type="ORF">JBS370_LOCUS17524</name>
    <name evidence="1" type="ORF">ZHD862_LOCUS28189</name>
</gene>
<evidence type="ECO:0000313" key="2">
    <source>
        <dbReference type="EMBL" id="CAF3838875.1"/>
    </source>
</evidence>
<sequence length="255" mass="30174">MLSPIKRFFPSSILQTRSMVIKLCQCQNSIQISYPPSVQIEKLTIQELLKPPSNMKNICDITAQSFGDPSYRMNDAIVQSTHIYLARIKRCIDPTWKRKGIMRFIVGHFVRDIQQCQQQNSRKVLVWFTTVTPYMIRTVQDFYINIQPRDDEYGSYDPKYVPVIEQIQSKMNWKVDHDHSRNGNRHPFIQYGILKNTSYNNEELERIQKVISDPKYRVNLFHRFQLDPQKGDRILYLAEPTNKKLEFVPDSQQNI</sequence>
<dbReference type="AlphaFoldDB" id="A0A815E1Z9"/>
<comment type="caution">
    <text evidence="1">The sequence shown here is derived from an EMBL/GenBank/DDBJ whole genome shotgun (WGS) entry which is preliminary data.</text>
</comment>
<dbReference type="Proteomes" id="UP000663836">
    <property type="component" value="Unassembled WGS sequence"/>
</dbReference>
<evidence type="ECO:0000313" key="3">
    <source>
        <dbReference type="Proteomes" id="UP000663864"/>
    </source>
</evidence>
<accession>A0A815E1Z9</accession>
<evidence type="ECO:0000313" key="1">
    <source>
        <dbReference type="EMBL" id="CAF1305374.1"/>
    </source>
</evidence>
<dbReference type="Proteomes" id="UP000663864">
    <property type="component" value="Unassembled WGS sequence"/>
</dbReference>
<dbReference type="EMBL" id="CAJOBD010001889">
    <property type="protein sequence ID" value="CAF3838875.1"/>
    <property type="molecule type" value="Genomic_DNA"/>
</dbReference>
<protein>
    <submittedName>
        <fullName evidence="1">Uncharacterized protein</fullName>
    </submittedName>
</protein>
<dbReference type="EMBL" id="CAJNOT010002320">
    <property type="protein sequence ID" value="CAF1305374.1"/>
    <property type="molecule type" value="Genomic_DNA"/>
</dbReference>
<proteinExistence type="predicted"/>
<reference evidence="1" key="1">
    <citation type="submission" date="2021-02" db="EMBL/GenBank/DDBJ databases">
        <authorList>
            <person name="Nowell W R."/>
        </authorList>
    </citation>
    <scope>NUCLEOTIDE SEQUENCE</scope>
</reference>
<name>A0A815E1Z9_9BILA</name>
<organism evidence="1 3">
    <name type="scientific">Rotaria sordida</name>
    <dbReference type="NCBI Taxonomy" id="392033"/>
    <lineage>
        <taxon>Eukaryota</taxon>
        <taxon>Metazoa</taxon>
        <taxon>Spiralia</taxon>
        <taxon>Gnathifera</taxon>
        <taxon>Rotifera</taxon>
        <taxon>Eurotatoria</taxon>
        <taxon>Bdelloidea</taxon>
        <taxon>Philodinida</taxon>
        <taxon>Philodinidae</taxon>
        <taxon>Rotaria</taxon>
    </lineage>
</organism>